<dbReference type="GO" id="GO:0016740">
    <property type="term" value="F:transferase activity"/>
    <property type="evidence" value="ECO:0007669"/>
    <property type="project" value="UniProtKB-KW"/>
</dbReference>
<evidence type="ECO:0000256" key="6">
    <source>
        <dbReference type="ARBA" id="ARBA00022841"/>
    </source>
</evidence>
<comment type="subcellular location">
    <subcellularLocation>
        <location evidence="1">Periplasm</location>
    </subcellularLocation>
</comment>
<organism evidence="9 10">
    <name type="scientific">Clostridium puniceum</name>
    <dbReference type="NCBI Taxonomy" id="29367"/>
    <lineage>
        <taxon>Bacteria</taxon>
        <taxon>Bacillati</taxon>
        <taxon>Bacillota</taxon>
        <taxon>Clostridia</taxon>
        <taxon>Eubacteriales</taxon>
        <taxon>Clostridiaceae</taxon>
        <taxon>Clostridium</taxon>
    </lineage>
</organism>
<accession>A0A1S8THS6</accession>
<evidence type="ECO:0000256" key="2">
    <source>
        <dbReference type="ARBA" id="ARBA00005182"/>
    </source>
</evidence>
<evidence type="ECO:0000256" key="7">
    <source>
        <dbReference type="SAM" id="Phobius"/>
    </source>
</evidence>
<dbReference type="EMBL" id="LZZM01000154">
    <property type="protein sequence ID" value="OOM77169.1"/>
    <property type="molecule type" value="Genomic_DNA"/>
</dbReference>
<reference evidence="9 10" key="1">
    <citation type="submission" date="2016-05" db="EMBL/GenBank/DDBJ databases">
        <title>Microbial solvent formation.</title>
        <authorList>
            <person name="Poehlein A."/>
            <person name="Montoya Solano J.D."/>
            <person name="Flitsch S."/>
            <person name="Krabben P."/>
            <person name="Duerre P."/>
            <person name="Daniel R."/>
        </authorList>
    </citation>
    <scope>NUCLEOTIDE SEQUENCE [LARGE SCALE GENOMIC DNA]</scope>
    <source>
        <strain evidence="9 10">DSM 2619</strain>
    </source>
</reference>
<dbReference type="GO" id="GO:0042597">
    <property type="term" value="C:periplasmic space"/>
    <property type="evidence" value="ECO:0007669"/>
    <property type="project" value="UniProtKB-SubCell"/>
</dbReference>
<dbReference type="Pfam" id="PF16822">
    <property type="entry name" value="ALGX"/>
    <property type="match status" value="1"/>
</dbReference>
<evidence type="ECO:0000259" key="8">
    <source>
        <dbReference type="Pfam" id="PF16822"/>
    </source>
</evidence>
<dbReference type="UniPathway" id="UPA00286"/>
<dbReference type="GO" id="GO:0042121">
    <property type="term" value="P:alginic acid biosynthetic process"/>
    <property type="evidence" value="ECO:0007669"/>
    <property type="project" value="UniProtKB-UniPathway"/>
</dbReference>
<evidence type="ECO:0000256" key="1">
    <source>
        <dbReference type="ARBA" id="ARBA00004418"/>
    </source>
</evidence>
<keyword evidence="3" id="KW-0808">Transferase</keyword>
<comment type="pathway">
    <text evidence="2">Glycan biosynthesis; alginate biosynthesis.</text>
</comment>
<feature type="domain" description="AlgX/AlgJ SGNH hydrolase-like" evidence="8">
    <location>
        <begin position="111"/>
        <end position="218"/>
    </location>
</feature>
<evidence type="ECO:0000313" key="10">
    <source>
        <dbReference type="Proteomes" id="UP000190890"/>
    </source>
</evidence>
<gene>
    <name evidence="9" type="ORF">CLPUN_24840</name>
</gene>
<evidence type="ECO:0000256" key="4">
    <source>
        <dbReference type="ARBA" id="ARBA00022729"/>
    </source>
</evidence>
<keyword evidence="7" id="KW-0472">Membrane</keyword>
<protein>
    <recommendedName>
        <fullName evidence="8">AlgX/AlgJ SGNH hydrolase-like domain-containing protein</fullName>
    </recommendedName>
</protein>
<evidence type="ECO:0000313" key="9">
    <source>
        <dbReference type="EMBL" id="OOM77169.1"/>
    </source>
</evidence>
<dbReference type="RefSeq" id="WP_077847608.1">
    <property type="nucleotide sequence ID" value="NZ_LZZM01000154.1"/>
</dbReference>
<dbReference type="OrthoDB" id="175771at2"/>
<comment type="caution">
    <text evidence="9">The sequence shown here is derived from an EMBL/GenBank/DDBJ whole genome shotgun (WGS) entry which is preliminary data.</text>
</comment>
<name>A0A1S8THS6_9CLOT</name>
<keyword evidence="6" id="KW-0016">Alginate biosynthesis</keyword>
<feature type="transmembrane region" description="Helical" evidence="7">
    <location>
        <begin position="12"/>
        <end position="31"/>
    </location>
</feature>
<dbReference type="STRING" id="29367.CLPUN_24840"/>
<evidence type="ECO:0000256" key="3">
    <source>
        <dbReference type="ARBA" id="ARBA00022679"/>
    </source>
</evidence>
<keyword evidence="7" id="KW-0812">Transmembrane</keyword>
<dbReference type="InterPro" id="IPR031811">
    <property type="entry name" value="ALGX/ALGJ_SGNH-like"/>
</dbReference>
<dbReference type="Proteomes" id="UP000190890">
    <property type="component" value="Unassembled WGS sequence"/>
</dbReference>
<keyword evidence="4" id="KW-0732">Signal</keyword>
<keyword evidence="7" id="KW-1133">Transmembrane helix</keyword>
<keyword evidence="5" id="KW-0574">Periplasm</keyword>
<dbReference type="AlphaFoldDB" id="A0A1S8THS6"/>
<evidence type="ECO:0000256" key="5">
    <source>
        <dbReference type="ARBA" id="ARBA00022764"/>
    </source>
</evidence>
<sequence>MSKFFVKKLITSIIFIGILFIFSFQNILIAYNPLKEAFQNNEINLSNLDAKIKLIETTVTENVYAKYSLIETYGYLQRLMDKNEENNFEVIKDKQGSLHYTFFADKANPVYDIATRTEDFKNGLKNKDTKFVYLMPPDKYIKGYSELSTGIPYNFANETADSFLELLKQKHIDTIDLRENLTESGIPNDELFFKTDHHWKIETAFWEFGQVVNKLNTNYNMNLDDNKFYTNKENYNFIKYENSYIGSMGRKVGKFYGGVDDFTLVYPKFETSYTYYSKTGEQEMTLNGRFEEALLTVSPFRTEKGTYALEADKYSSYLFGNRGIVHVKNNDNPSGPNILIVKDSFSVPLAAFLSTVCSDIYLIDPRYYKQSIPEFVNSIDNLDIVFMSFSPQDLTEEFFPFYEKNKEMK</sequence>
<proteinExistence type="predicted"/>
<keyword evidence="10" id="KW-1185">Reference proteome</keyword>